<dbReference type="PANTHER" id="PTHR33223:SF6">
    <property type="entry name" value="CCHC-TYPE DOMAIN-CONTAINING PROTEIN"/>
    <property type="match status" value="1"/>
</dbReference>
<sequence length="543" mass="61331">MPSDNETDSGSSGNGGRAQQRQQQRSAPPLASTSTAATTQGGVTVKTIADAVVTQQSQMAIRGPVVMPKFGNKDTEEIGMFLRRYEMAGHAQKWTDEDLLAMLPLSLKEGSGAEYWYVRTVIPGTWAELKDLMLKNFRPPTFLEYQQKALARRVMKDTESINTYFEEVMKLYDVLESLGKAFTDLEKADKLTSGLHGNLFRDVTMMAPTTPQDFLIKSGKAIDMEIRVQKKPQSSRVEILPNAVIDPVSLHGEQRQNRENYRGNHFDPNYQETKGRSGHHNGGERFRVYDDRFPFYQPESYKPKTGWESDRQQNRFEGQKNGYGPNDRERHDQWQASRGHGREVWPKQNSNRENGGGRFQNGPQFQGHRNGQQYANQQSRNQWQRGTGDNNHPPGGQPQQVQPRNMGVTQEPRKLPACYNCGGPHFKTQCTQPTVGGPQARQHVKLVQRVQDMANLSIFVIEFGINENNYNAMTLSVANRLITGVLTQRAKSTIGLKAITDLELGDLIDGEHLWQLELPGAPIFRVVGKATIDVNIFWTQVWT</sequence>
<feature type="region of interest" description="Disordered" evidence="1">
    <location>
        <begin position="249"/>
        <end position="286"/>
    </location>
</feature>
<feature type="compositionally biased region" description="Basic and acidic residues" evidence="1">
    <location>
        <begin position="252"/>
        <end position="265"/>
    </location>
</feature>
<dbReference type="Proteomes" id="UP000192578">
    <property type="component" value="Unassembled WGS sequence"/>
</dbReference>
<evidence type="ECO:0000313" key="2">
    <source>
        <dbReference type="EMBL" id="OWA55529.1"/>
    </source>
</evidence>
<organism evidence="2 3">
    <name type="scientific">Hypsibius exemplaris</name>
    <name type="common">Freshwater tardigrade</name>
    <dbReference type="NCBI Taxonomy" id="2072580"/>
    <lineage>
        <taxon>Eukaryota</taxon>
        <taxon>Metazoa</taxon>
        <taxon>Ecdysozoa</taxon>
        <taxon>Tardigrada</taxon>
        <taxon>Eutardigrada</taxon>
        <taxon>Parachela</taxon>
        <taxon>Hypsibioidea</taxon>
        <taxon>Hypsibiidae</taxon>
        <taxon>Hypsibius</taxon>
    </lineage>
</organism>
<feature type="compositionally biased region" description="Low complexity" evidence="1">
    <location>
        <begin position="393"/>
        <end position="403"/>
    </location>
</feature>
<dbReference type="PANTHER" id="PTHR33223">
    <property type="entry name" value="CCHC-TYPE DOMAIN-CONTAINING PROTEIN"/>
    <property type="match status" value="1"/>
</dbReference>
<proteinExistence type="predicted"/>
<evidence type="ECO:0008006" key="4">
    <source>
        <dbReference type="Google" id="ProtNLM"/>
    </source>
</evidence>
<comment type="caution">
    <text evidence="2">The sequence shown here is derived from an EMBL/GenBank/DDBJ whole genome shotgun (WGS) entry which is preliminary data.</text>
</comment>
<feature type="compositionally biased region" description="Basic and acidic residues" evidence="1">
    <location>
        <begin position="301"/>
        <end position="318"/>
    </location>
</feature>
<name>A0A9X6NLQ8_HYPEX</name>
<reference evidence="3" key="1">
    <citation type="submission" date="2017-01" db="EMBL/GenBank/DDBJ databases">
        <title>Comparative genomics of anhydrobiosis in the tardigrade Hypsibius dujardini.</title>
        <authorList>
            <person name="Yoshida Y."/>
            <person name="Koutsovoulos G."/>
            <person name="Laetsch D."/>
            <person name="Stevens L."/>
            <person name="Kumar S."/>
            <person name="Horikawa D."/>
            <person name="Ishino K."/>
            <person name="Komine S."/>
            <person name="Tomita M."/>
            <person name="Blaxter M."/>
            <person name="Arakawa K."/>
        </authorList>
    </citation>
    <scope>NUCLEOTIDE SEQUENCE [LARGE SCALE GENOMIC DNA]</scope>
    <source>
        <strain evidence="3">Z151</strain>
    </source>
</reference>
<dbReference type="AlphaFoldDB" id="A0A9X6NLQ8"/>
<keyword evidence="3" id="KW-1185">Reference proteome</keyword>
<feature type="region of interest" description="Disordered" evidence="1">
    <location>
        <begin position="300"/>
        <end position="410"/>
    </location>
</feature>
<dbReference type="OrthoDB" id="6369031at2759"/>
<gene>
    <name evidence="2" type="ORF">BV898_19913</name>
</gene>
<dbReference type="EMBL" id="MTYJ01000913">
    <property type="protein sequence ID" value="OWA55529.1"/>
    <property type="molecule type" value="Genomic_DNA"/>
</dbReference>
<feature type="compositionally biased region" description="Low complexity" evidence="1">
    <location>
        <begin position="17"/>
        <end position="38"/>
    </location>
</feature>
<accession>A0A9X6NLQ8</accession>
<feature type="compositionally biased region" description="Polar residues" evidence="1">
    <location>
        <begin position="361"/>
        <end position="390"/>
    </location>
</feature>
<evidence type="ECO:0000256" key="1">
    <source>
        <dbReference type="SAM" id="MobiDB-lite"/>
    </source>
</evidence>
<feature type="region of interest" description="Disordered" evidence="1">
    <location>
        <begin position="1"/>
        <end position="38"/>
    </location>
</feature>
<evidence type="ECO:0000313" key="3">
    <source>
        <dbReference type="Proteomes" id="UP000192578"/>
    </source>
</evidence>
<protein>
    <recommendedName>
        <fullName evidence="4">Retrotransposon gag domain-containing protein</fullName>
    </recommendedName>
</protein>